<reference evidence="7" key="1">
    <citation type="submission" date="2020-02" db="EMBL/GenBank/DDBJ databases">
        <authorList>
            <person name="Chen W.-M."/>
        </authorList>
    </citation>
    <scope>NUCLEOTIDE SEQUENCE</scope>
    <source>
        <strain evidence="7">NBD-18</strain>
    </source>
</reference>
<dbReference type="PANTHER" id="PTHR42784:SF1">
    <property type="entry name" value="PYRANOSE 2-OXIDASE"/>
    <property type="match status" value="1"/>
</dbReference>
<name>A0A6B2R387_9BURK</name>
<keyword evidence="3" id="KW-0285">Flavoprotein</keyword>
<organism evidence="7">
    <name type="scientific">Sheuella amnicola</name>
    <dbReference type="NCBI Taxonomy" id="2707330"/>
    <lineage>
        <taxon>Bacteria</taxon>
        <taxon>Pseudomonadati</taxon>
        <taxon>Pseudomonadota</taxon>
        <taxon>Betaproteobacteria</taxon>
        <taxon>Burkholderiales</taxon>
        <taxon>Alcaligenaceae</taxon>
        <taxon>Sheuella</taxon>
    </lineage>
</organism>
<evidence type="ECO:0000256" key="4">
    <source>
        <dbReference type="ARBA" id="ARBA00022827"/>
    </source>
</evidence>
<dbReference type="RefSeq" id="WP_163654745.1">
    <property type="nucleotide sequence ID" value="NZ_JAAGRN010000005.1"/>
</dbReference>
<dbReference type="PRINTS" id="PR00411">
    <property type="entry name" value="PNDRDTASEI"/>
</dbReference>
<dbReference type="Pfam" id="PF07992">
    <property type="entry name" value="Pyr_redox_2"/>
    <property type="match status" value="1"/>
</dbReference>
<accession>A0A6B2R387</accession>
<comment type="caution">
    <text evidence="7">The sequence shown here is derived from an EMBL/GenBank/DDBJ whole genome shotgun (WGS) entry which is preliminary data.</text>
</comment>
<dbReference type="Gene3D" id="3.50.50.60">
    <property type="entry name" value="FAD/NAD(P)-binding domain"/>
    <property type="match status" value="1"/>
</dbReference>
<dbReference type="SUPFAM" id="SSF51905">
    <property type="entry name" value="FAD/NAD(P)-binding domain"/>
    <property type="match status" value="1"/>
</dbReference>
<evidence type="ECO:0000259" key="6">
    <source>
        <dbReference type="Pfam" id="PF07992"/>
    </source>
</evidence>
<dbReference type="InterPro" id="IPR051473">
    <property type="entry name" value="P2Ox-like"/>
</dbReference>
<keyword evidence="5" id="KW-0560">Oxidoreductase</keyword>
<proteinExistence type="inferred from homology"/>
<keyword evidence="4" id="KW-0274">FAD</keyword>
<evidence type="ECO:0000256" key="1">
    <source>
        <dbReference type="ARBA" id="ARBA00001974"/>
    </source>
</evidence>
<comment type="cofactor">
    <cofactor evidence="1">
        <name>FAD</name>
        <dbReference type="ChEBI" id="CHEBI:57692"/>
    </cofactor>
</comment>
<evidence type="ECO:0000256" key="5">
    <source>
        <dbReference type="ARBA" id="ARBA00023002"/>
    </source>
</evidence>
<comment type="similarity">
    <text evidence="2">Belongs to the GMC oxidoreductase family.</text>
</comment>
<feature type="domain" description="FAD/NAD(P)-binding" evidence="6">
    <location>
        <begin position="8"/>
        <end position="43"/>
    </location>
</feature>
<protein>
    <submittedName>
        <fullName evidence="7">GMC family oxidoreductase</fullName>
    </submittedName>
</protein>
<gene>
    <name evidence="7" type="ORF">G3I67_09760</name>
</gene>
<evidence type="ECO:0000256" key="2">
    <source>
        <dbReference type="ARBA" id="ARBA00010790"/>
    </source>
</evidence>
<dbReference type="GO" id="GO:0016491">
    <property type="term" value="F:oxidoreductase activity"/>
    <property type="evidence" value="ECO:0007669"/>
    <property type="project" value="UniProtKB-KW"/>
</dbReference>
<dbReference type="EMBL" id="JAAGRN010000005">
    <property type="protein sequence ID" value="NDY83517.1"/>
    <property type="molecule type" value="Genomic_DNA"/>
</dbReference>
<dbReference type="AlphaFoldDB" id="A0A6B2R387"/>
<evidence type="ECO:0000313" key="7">
    <source>
        <dbReference type="EMBL" id="NDY83517.1"/>
    </source>
</evidence>
<dbReference type="InterPro" id="IPR036188">
    <property type="entry name" value="FAD/NAD-bd_sf"/>
</dbReference>
<sequence>MNQSMPDFDVIIVGSGPAGVSVAFPLVQAGLKVLMVDGGHDSNVSAPDMPYLASRQTDKNQSDWMLGKDFHALRFAAAPSPKLRAPTHSYVFDSFEKLNNIEGDNFVTTGSLASGGLSNAWGCGVARLSLQELKAFPFSSEEIEASYAAVANRIGISGKNDDDLSDYFRLDEYADQPISMDALQTKMLARYQSKASNFHALGIKFGRSRVAVLSADRKDRQACDLSGNCLWGCHRKSLYSSRSDLSTLKKFTNFHYRPGFLVENVFLHNHRPTVQGRSLSNLLGGNATLSAHKVMLAAGTLATSRLSMIALKLNRLLTMQSTPVAAFMLWLPTMLGTPRTASFGLGQLSFALSLNHGISGFGSLFNTTGIPISEFSKYMPLNKPLGIQVLKSLLSSCVVGNIYLPGSFTDVSLQLDQNKVLKVSGKYKTEVSRLMDDAKNLLRRSFMRLGALMLPGSFTLSKPGGDIHHACSLPMRENPTLGETDRNGELFGLAGVHIVDGASLSALSEKSHTLTIMANADRIGRLVAEDMVLGKN</sequence>
<dbReference type="PANTHER" id="PTHR42784">
    <property type="entry name" value="PYRANOSE 2-OXIDASE"/>
    <property type="match status" value="1"/>
</dbReference>
<dbReference type="InterPro" id="IPR023753">
    <property type="entry name" value="FAD/NAD-binding_dom"/>
</dbReference>
<evidence type="ECO:0000256" key="3">
    <source>
        <dbReference type="ARBA" id="ARBA00022630"/>
    </source>
</evidence>